<keyword evidence="9 11" id="KW-0472">Membrane</keyword>
<evidence type="ECO:0008006" key="14">
    <source>
        <dbReference type="Google" id="ProtNLM"/>
    </source>
</evidence>
<evidence type="ECO:0000256" key="7">
    <source>
        <dbReference type="ARBA" id="ARBA00022989"/>
    </source>
</evidence>
<keyword evidence="6 11" id="KW-0812">Transmembrane</keyword>
<dbReference type="GO" id="GO:0043190">
    <property type="term" value="C:ATP-binding cassette (ABC) transporter complex"/>
    <property type="evidence" value="ECO:0007669"/>
    <property type="project" value="InterPro"/>
</dbReference>
<dbReference type="AlphaFoldDB" id="A0A1L9BI02"/>
<evidence type="ECO:0000256" key="9">
    <source>
        <dbReference type="ARBA" id="ARBA00023136"/>
    </source>
</evidence>
<keyword evidence="8" id="KW-0406">Ion transport</keyword>
<keyword evidence="3" id="KW-0813">Transport</keyword>
<accession>A0A1L9BI02</accession>
<proteinExistence type="predicted"/>
<dbReference type="PANTHER" id="PTHR43627:SF1">
    <property type="entry name" value="COBALT TRANSPORT PROTEIN CBIM"/>
    <property type="match status" value="1"/>
</dbReference>
<dbReference type="GO" id="GO:0006824">
    <property type="term" value="P:cobalt ion transport"/>
    <property type="evidence" value="ECO:0007669"/>
    <property type="project" value="UniProtKB-KW"/>
</dbReference>
<dbReference type="RefSeq" id="WP_071895971.1">
    <property type="nucleotide sequence ID" value="NZ_MPIN01000001.1"/>
</dbReference>
<name>A0A1L9BI02_9BACT</name>
<evidence type="ECO:0000256" key="11">
    <source>
        <dbReference type="SAM" id="Phobius"/>
    </source>
</evidence>
<feature type="transmembrane region" description="Helical" evidence="11">
    <location>
        <begin position="106"/>
        <end position="125"/>
    </location>
</feature>
<dbReference type="InterPro" id="IPR018024">
    <property type="entry name" value="CbiM"/>
</dbReference>
<gene>
    <name evidence="12" type="ORF">BON30_01185</name>
</gene>
<dbReference type="Proteomes" id="UP000182229">
    <property type="component" value="Unassembled WGS sequence"/>
</dbReference>
<feature type="transmembrane region" description="Helical" evidence="11">
    <location>
        <begin position="137"/>
        <end position="162"/>
    </location>
</feature>
<reference evidence="12 13" key="2">
    <citation type="submission" date="2016-12" db="EMBL/GenBank/DDBJ databases">
        <title>Draft Genome Sequence of Cystobacter ferrugineus Strain Cbfe23.</title>
        <authorList>
            <person name="Akbar S."/>
            <person name="Dowd S.E."/>
            <person name="Stevens D.C."/>
        </authorList>
    </citation>
    <scope>NUCLEOTIDE SEQUENCE [LARGE SCALE GENOMIC DNA]</scope>
    <source>
        <strain evidence="12 13">Cbfe23</strain>
    </source>
</reference>
<evidence type="ECO:0000256" key="6">
    <source>
        <dbReference type="ARBA" id="ARBA00022692"/>
    </source>
</evidence>
<comment type="subcellular location">
    <subcellularLocation>
        <location evidence="1">Cell membrane</location>
        <topology evidence="1">Multi-pass membrane protein</topology>
    </subcellularLocation>
</comment>
<dbReference type="STRING" id="83449.BON30_01185"/>
<feature type="transmembrane region" description="Helical" evidence="11">
    <location>
        <begin position="214"/>
        <end position="234"/>
    </location>
</feature>
<dbReference type="InterPro" id="IPR002751">
    <property type="entry name" value="CbiM/NikMN"/>
</dbReference>
<evidence type="ECO:0000256" key="8">
    <source>
        <dbReference type="ARBA" id="ARBA00023065"/>
    </source>
</evidence>
<keyword evidence="10" id="KW-0170">Cobalt</keyword>
<evidence type="ECO:0000256" key="2">
    <source>
        <dbReference type="ARBA" id="ARBA00022426"/>
    </source>
</evidence>
<feature type="transmembrane region" description="Helical" evidence="11">
    <location>
        <begin position="37"/>
        <end position="55"/>
    </location>
</feature>
<dbReference type="PANTHER" id="PTHR43627">
    <property type="match status" value="1"/>
</dbReference>
<feature type="transmembrane region" description="Helical" evidence="11">
    <location>
        <begin position="83"/>
        <end position="100"/>
    </location>
</feature>
<evidence type="ECO:0000313" key="12">
    <source>
        <dbReference type="EMBL" id="OJH41880.1"/>
    </source>
</evidence>
<keyword evidence="13" id="KW-1185">Reference proteome</keyword>
<dbReference type="Gene3D" id="1.10.1760.20">
    <property type="match status" value="1"/>
</dbReference>
<organism evidence="12 13">
    <name type="scientific">Cystobacter ferrugineus</name>
    <dbReference type="NCBI Taxonomy" id="83449"/>
    <lineage>
        <taxon>Bacteria</taxon>
        <taxon>Pseudomonadati</taxon>
        <taxon>Myxococcota</taxon>
        <taxon>Myxococcia</taxon>
        <taxon>Myxococcales</taxon>
        <taxon>Cystobacterineae</taxon>
        <taxon>Archangiaceae</taxon>
        <taxon>Cystobacter</taxon>
    </lineage>
</organism>
<keyword evidence="5" id="KW-0169">Cobalamin biosynthesis</keyword>
<dbReference type="GO" id="GO:0009236">
    <property type="term" value="P:cobalamin biosynthetic process"/>
    <property type="evidence" value="ECO:0007669"/>
    <property type="project" value="UniProtKB-KW"/>
</dbReference>
<evidence type="ECO:0000256" key="5">
    <source>
        <dbReference type="ARBA" id="ARBA00022573"/>
    </source>
</evidence>
<dbReference type="EMBL" id="MPIN01000001">
    <property type="protein sequence ID" value="OJH41880.1"/>
    <property type="molecule type" value="Genomic_DNA"/>
</dbReference>
<keyword evidence="2" id="KW-0171">Cobalt transport</keyword>
<evidence type="ECO:0000256" key="10">
    <source>
        <dbReference type="ARBA" id="ARBA00023285"/>
    </source>
</evidence>
<evidence type="ECO:0000256" key="4">
    <source>
        <dbReference type="ARBA" id="ARBA00022475"/>
    </source>
</evidence>
<keyword evidence="4" id="KW-1003">Cell membrane</keyword>
<sequence>MHLSDGLLPLSHAAAWTAVAAPFLLEAVRSREETSTGARALAGLSGALLFAVTLFPVPVPVVGVTSHLCASPVLALLLGRRRVVLPVLACLLLQALFFAHGGLTTLGANVFTLGVVGPGVALVLARTLSRVRVPAPVALFVACAVADLAVYVADAVMLGLALRGERPFLHWFTTLLLGLAPAQVPLALLEGALSVALVRALARRRPDVVPSWLVLPPASPALGGAVLGLLLLILTPSTSRAEEGGWRGLDEAVLAGTAERAGRQASAPVLELPGELSLFVFSLGTFLAGIQVGRAWARLSSRPEEPHVP</sequence>
<protein>
    <recommendedName>
        <fullName evidence="14">Cobalamin biosynthesis protein CbiM</fullName>
    </recommendedName>
</protein>
<keyword evidence="7 11" id="KW-1133">Transmembrane helix</keyword>
<feature type="transmembrane region" description="Helical" evidence="11">
    <location>
        <begin position="6"/>
        <end position="25"/>
    </location>
</feature>
<dbReference type="Pfam" id="PF01891">
    <property type="entry name" value="CbiM"/>
    <property type="match status" value="1"/>
</dbReference>
<comment type="caution">
    <text evidence="12">The sequence shown here is derived from an EMBL/GenBank/DDBJ whole genome shotgun (WGS) entry which is preliminary data.</text>
</comment>
<evidence type="ECO:0000313" key="13">
    <source>
        <dbReference type="Proteomes" id="UP000182229"/>
    </source>
</evidence>
<evidence type="ECO:0000256" key="3">
    <source>
        <dbReference type="ARBA" id="ARBA00022448"/>
    </source>
</evidence>
<reference evidence="13" key="1">
    <citation type="submission" date="2016-11" db="EMBL/GenBank/DDBJ databases">
        <authorList>
            <person name="Shukria A."/>
            <person name="Stevens D.C."/>
        </authorList>
    </citation>
    <scope>NUCLEOTIDE SEQUENCE [LARGE SCALE GENOMIC DNA]</scope>
    <source>
        <strain evidence="13">Cbfe23</strain>
    </source>
</reference>
<dbReference type="OrthoDB" id="9809846at2"/>
<evidence type="ECO:0000256" key="1">
    <source>
        <dbReference type="ARBA" id="ARBA00004651"/>
    </source>
</evidence>